<dbReference type="EMBL" id="APRN01000038">
    <property type="protein sequence ID" value="ENX56163.1"/>
    <property type="molecule type" value="Genomic_DNA"/>
</dbReference>
<dbReference type="HOGENOM" id="CLU_021036_0_0_6"/>
<dbReference type="PATRIC" id="fig|1217700.3.peg.3174"/>
<protein>
    <recommendedName>
        <fullName evidence="2">Chitin-binding type-3 domain-containing protein</fullName>
    </recommendedName>
</protein>
<dbReference type="GO" id="GO:0004553">
    <property type="term" value="F:hydrolase activity, hydrolyzing O-glycosyl compounds"/>
    <property type="evidence" value="ECO:0007669"/>
    <property type="project" value="InterPro"/>
</dbReference>
<dbReference type="GO" id="GO:0005576">
    <property type="term" value="C:extracellular region"/>
    <property type="evidence" value="ECO:0007669"/>
    <property type="project" value="InterPro"/>
</dbReference>
<evidence type="ECO:0000259" key="2">
    <source>
        <dbReference type="SMART" id="SM00495"/>
    </source>
</evidence>
<evidence type="ECO:0000256" key="1">
    <source>
        <dbReference type="ARBA" id="ARBA00022801"/>
    </source>
</evidence>
<dbReference type="GO" id="GO:0005975">
    <property type="term" value="P:carbohydrate metabolic process"/>
    <property type="evidence" value="ECO:0007669"/>
    <property type="project" value="InterPro"/>
</dbReference>
<dbReference type="AlphaFoldDB" id="N9RDP1"/>
<dbReference type="SMART" id="SM00495">
    <property type="entry name" value="ChtBD3"/>
    <property type="match status" value="1"/>
</dbReference>
<sequence length="694" mass="76522">MKQFTLKNNFSAGELSPLLSTRTDIQQYSNGAKELFNVVPLIEGGFKKRPGTKFRIITEAIRLIPFIPKSKNPFLILLGIGKMWIYNPRVHRVEAEFDTPYDTTDKVKEVQVAHTRYRMFFVQGDTPVYRLVTSKVFDSWQFTKFVFNIAPLDDEGRYPNVALTPSGVDVGATVTLTAASYPTWDAETTYVTNDRVIHGVKTYKALTETKGNIPSDVGSTFWEEVTGSAANIFTVEDIDSIVTINGGQVQIESIDSASVARGIVMVKLTSAIQAIAKSWHISSGAFSDEKGYPRTVTFFKQRLVFANTDTSPNLIWFSAIADDGNFLTTSDDADAVSMASSSAQSDNILFLVQRGGVAVLTGGAEFLVTSTGAFTPSTAQIDEQTAYGCHPDVRPCRVGNEVLYVQRGGSRLRAMSYDYTTDGLISDDLTAIAPHIAKDHGGFAEITYQQTPDSIIWCVLNSGKVAALTYNKAQSMAAWSHHDFGGRVISVCSMPTNLGDDQCFMLVERNGFNILEEHSEEALSDCELDVMYSGNTATVENIALLSSPIASFSNADGYFYTEVTVNGTTVKLGTELNQLVHLGNQFESRAELFPPNLAQAPANVLHDKLQVNSVYVFLYKSLGGFVTNCDQPAEALQYKNFDQSVFQNRPFTGHAEITLKGWEEVYNFKIKITHDKPLPFYVQAISSRISINEK</sequence>
<comment type="caution">
    <text evidence="3">The sequence shown here is derived from an EMBL/GenBank/DDBJ whole genome shotgun (WGS) entry which is preliminary data.</text>
</comment>
<dbReference type="GO" id="GO:0030246">
    <property type="term" value="F:carbohydrate binding"/>
    <property type="evidence" value="ECO:0007669"/>
    <property type="project" value="InterPro"/>
</dbReference>
<keyword evidence="4" id="KW-1185">Reference proteome</keyword>
<evidence type="ECO:0000313" key="4">
    <source>
        <dbReference type="Proteomes" id="UP000013084"/>
    </source>
</evidence>
<dbReference type="SUPFAM" id="SSF51055">
    <property type="entry name" value="Carbohydrate binding domain"/>
    <property type="match status" value="1"/>
</dbReference>
<gene>
    <name evidence="3" type="ORF">F902_03260</name>
</gene>
<dbReference type="RefSeq" id="WP_005204955.1">
    <property type="nucleotide sequence ID" value="NZ_KB850072.1"/>
</dbReference>
<dbReference type="Gene3D" id="2.10.10.20">
    <property type="entry name" value="Carbohydrate-binding module superfamily 5/12"/>
    <property type="match status" value="1"/>
</dbReference>
<dbReference type="Proteomes" id="UP000013084">
    <property type="component" value="Unassembled WGS sequence"/>
</dbReference>
<dbReference type="InterPro" id="IPR058003">
    <property type="entry name" value="Phage_gp12"/>
</dbReference>
<organism evidence="3 4">
    <name type="scientific">Acinetobacter higginsii</name>
    <dbReference type="NCBI Taxonomy" id="70347"/>
    <lineage>
        <taxon>Bacteria</taxon>
        <taxon>Pseudomonadati</taxon>
        <taxon>Pseudomonadota</taxon>
        <taxon>Gammaproteobacteria</taxon>
        <taxon>Moraxellales</taxon>
        <taxon>Moraxellaceae</taxon>
        <taxon>Acinetobacter</taxon>
    </lineage>
</organism>
<keyword evidence="1" id="KW-0378">Hydrolase</keyword>
<proteinExistence type="predicted"/>
<dbReference type="InterPro" id="IPR036573">
    <property type="entry name" value="CBM_sf_5/12"/>
</dbReference>
<accession>N9RDP1</accession>
<evidence type="ECO:0000313" key="3">
    <source>
        <dbReference type="EMBL" id="ENX56163.1"/>
    </source>
</evidence>
<name>N9RDP1_9GAMM</name>
<dbReference type="OrthoDB" id="5438497at2"/>
<dbReference type="InterPro" id="IPR003610">
    <property type="entry name" value="CBM5/12"/>
</dbReference>
<reference evidence="3 4" key="1">
    <citation type="submission" date="2013-02" db="EMBL/GenBank/DDBJ databases">
        <title>The Genome Sequence of Acinetobacter sp. CIP 70.18.</title>
        <authorList>
            <consortium name="The Broad Institute Genome Sequencing Platform"/>
            <consortium name="The Broad Institute Genome Sequencing Center for Infectious Disease"/>
            <person name="Cerqueira G."/>
            <person name="Feldgarden M."/>
            <person name="Courvalin P."/>
            <person name="Perichon B."/>
            <person name="Grillot-Courvalin C."/>
            <person name="Clermont D."/>
            <person name="Rocha E."/>
            <person name="Yoon E.-J."/>
            <person name="Nemec A."/>
            <person name="Walker B."/>
            <person name="Young S.K."/>
            <person name="Zeng Q."/>
            <person name="Gargeya S."/>
            <person name="Fitzgerald M."/>
            <person name="Haas B."/>
            <person name="Abouelleil A."/>
            <person name="Alvarado L."/>
            <person name="Arachchi H.M."/>
            <person name="Berlin A.M."/>
            <person name="Chapman S.B."/>
            <person name="Dewar J."/>
            <person name="Goldberg J."/>
            <person name="Griggs A."/>
            <person name="Gujja S."/>
            <person name="Hansen M."/>
            <person name="Howarth C."/>
            <person name="Imamovic A."/>
            <person name="Larimer J."/>
            <person name="McCowan C."/>
            <person name="Murphy C."/>
            <person name="Neiman D."/>
            <person name="Pearson M."/>
            <person name="Priest M."/>
            <person name="Roberts A."/>
            <person name="Saif S."/>
            <person name="Shea T."/>
            <person name="Sisk P."/>
            <person name="Sykes S."/>
            <person name="Wortman J."/>
            <person name="Nusbaum C."/>
            <person name="Birren B."/>
        </authorList>
    </citation>
    <scope>NUCLEOTIDE SEQUENCE [LARGE SCALE GENOMIC DNA]</scope>
    <source>
        <strain evidence="3 4">CIP 70.18</strain>
    </source>
</reference>
<feature type="domain" description="Chitin-binding type-3" evidence="2">
    <location>
        <begin position="181"/>
        <end position="225"/>
    </location>
</feature>
<dbReference type="CDD" id="cd12215">
    <property type="entry name" value="ChiC_BD"/>
    <property type="match status" value="1"/>
</dbReference>
<dbReference type="Pfam" id="PF25675">
    <property type="entry name" value="Phage_nozzle"/>
    <property type="match status" value="1"/>
</dbReference>